<sequence>MAGKNLFVRPSPERSYLRRVVIAAEGRVTEPRYFLIVRSLYRDTACLVISAKTPSSNCSNPHEALRSLEQWISKNGPWKKNDESWLVVDKDNWKDAQLNELRTWTSRTDGGHYKRGLALSDPKFEYWLLLHFEDTSAANSEDCTRKLKKHLPRYNKQIDDHDFSQKCVQQAISRARRRDGRGSGASTTVYKLVESILSCSES</sequence>
<comment type="caution">
    <text evidence="1">The sequence shown here is derived from an EMBL/GenBank/DDBJ whole genome shotgun (WGS) entry which is preliminary data.</text>
</comment>
<dbReference type="EMBL" id="QXIX01000050">
    <property type="protein sequence ID" value="RIE12834.1"/>
    <property type="molecule type" value="Genomic_DNA"/>
</dbReference>
<dbReference type="Pfam" id="PF13707">
    <property type="entry name" value="RloB"/>
    <property type="match status" value="1"/>
</dbReference>
<gene>
    <name evidence="2" type="ORF">SMC2_06210</name>
    <name evidence="1" type="ORF">SMC3_05835</name>
</gene>
<dbReference type="Proteomes" id="UP000266042">
    <property type="component" value="Unassembled WGS sequence"/>
</dbReference>
<protein>
    <submittedName>
        <fullName evidence="1">RloB domain-containing protein</fullName>
    </submittedName>
</protein>
<dbReference type="RefSeq" id="WP_119087843.1">
    <property type="nucleotide sequence ID" value="NZ_QXIV01000038.1"/>
</dbReference>
<accession>A0A398DPV7</accession>
<keyword evidence="3" id="KW-1185">Reference proteome</keyword>
<evidence type="ECO:0000313" key="1">
    <source>
        <dbReference type="EMBL" id="RIE12781.1"/>
    </source>
</evidence>
<reference evidence="3 4" key="1">
    <citation type="submission" date="2018-09" db="EMBL/GenBank/DDBJ databases">
        <title>Discovery and Ecogenomic Context for Candidatus Cryosericales, a Global Caldiserica Order Active in Thawing Permafrost.</title>
        <authorList>
            <person name="Martinez M.A."/>
            <person name="Woodcroft B.J."/>
            <person name="Ignacio Espinoza J.C."/>
            <person name="Zayed A."/>
            <person name="Singleton C.M."/>
            <person name="Boyd J."/>
            <person name="Li Y.-F."/>
            <person name="Purvine S."/>
            <person name="Maughan H."/>
            <person name="Hodgkins S.B."/>
            <person name="Anderson D."/>
            <person name="Sederholm M."/>
            <person name="Temperton B."/>
            <person name="Saleska S.R."/>
            <person name="Tyson G.W."/>
            <person name="Rich V.I."/>
        </authorList>
    </citation>
    <scope>NUCLEOTIDE SEQUENCE [LARGE SCALE GENOMIC DNA]</scope>
    <source>
        <strain evidence="2 3">SMC2</strain>
        <strain evidence="1 4">SMC3</strain>
    </source>
</reference>
<dbReference type="Proteomes" id="UP000265724">
    <property type="component" value="Unassembled WGS sequence"/>
</dbReference>
<evidence type="ECO:0000313" key="3">
    <source>
        <dbReference type="Proteomes" id="UP000265724"/>
    </source>
</evidence>
<organism evidence="1 4">
    <name type="scientific">Candidatus Cryosericum hinesii</name>
    <dbReference type="NCBI Taxonomy" id="2290915"/>
    <lineage>
        <taxon>Bacteria</taxon>
        <taxon>Pseudomonadati</taxon>
        <taxon>Caldisericota/Cryosericota group</taxon>
        <taxon>Candidatus Cryosericota</taxon>
        <taxon>Candidatus Cryosericia</taxon>
        <taxon>Candidatus Cryosericales</taxon>
        <taxon>Candidatus Cryosericaceae</taxon>
        <taxon>Candidatus Cryosericum</taxon>
    </lineage>
</organism>
<dbReference type="EMBL" id="QXIW01000028">
    <property type="protein sequence ID" value="RIE12781.1"/>
    <property type="molecule type" value="Genomic_DNA"/>
</dbReference>
<name>A0A398DPV7_9BACT</name>
<dbReference type="AlphaFoldDB" id="A0A398DPV7"/>
<proteinExistence type="predicted"/>
<evidence type="ECO:0000313" key="4">
    <source>
        <dbReference type="Proteomes" id="UP000266042"/>
    </source>
</evidence>
<evidence type="ECO:0000313" key="2">
    <source>
        <dbReference type="EMBL" id="RIE12834.1"/>
    </source>
</evidence>
<dbReference type="InterPro" id="IPR025591">
    <property type="entry name" value="RloB"/>
</dbReference>